<dbReference type="STRING" id="441959.B8LYN2"/>
<dbReference type="RefSeq" id="XP_002340777.1">
    <property type="nucleotide sequence ID" value="XM_002340736.1"/>
</dbReference>
<protein>
    <submittedName>
        <fullName evidence="2">Uncharacterized protein</fullName>
    </submittedName>
</protein>
<dbReference type="OrthoDB" id="1577640at2759"/>
<dbReference type="InterPro" id="IPR035994">
    <property type="entry name" value="Nucleoside_phosphorylase_sf"/>
</dbReference>
<dbReference type="PhylomeDB" id="B8LYN2"/>
<dbReference type="HOGENOM" id="CLU_2098468_0_0_1"/>
<name>B8LYN2_TALSN</name>
<feature type="transmembrane region" description="Helical" evidence="1">
    <location>
        <begin position="12"/>
        <end position="31"/>
    </location>
</feature>
<dbReference type="OMA" id="CAITMEY"/>
<dbReference type="EMBL" id="EQ962652">
    <property type="protein sequence ID" value="EED23390.1"/>
    <property type="molecule type" value="Genomic_DNA"/>
</dbReference>
<keyword evidence="3" id="KW-1185">Reference proteome</keyword>
<dbReference type="InParanoid" id="B8LYN2"/>
<keyword evidence="1" id="KW-0812">Transmembrane</keyword>
<dbReference type="PANTHER" id="PTHR46082">
    <property type="entry name" value="ATP/GTP-BINDING PROTEIN-RELATED"/>
    <property type="match status" value="1"/>
</dbReference>
<gene>
    <name evidence="2" type="ORF">TSTA_068170</name>
</gene>
<sequence>MATRTRRSHDDYTVGWICALLLKMAAAKAMLDEIYDDLPVQTTNYNAYILRRIKEHNIVIACLLSGNYRLVLVNTVAIQLLFTFHSIQFGLMVVMWWLADQQTYMVEWCNITMARQ</sequence>
<dbReference type="PANTHER" id="PTHR46082:SF11">
    <property type="entry name" value="AAA+ ATPASE DOMAIN-CONTAINING PROTEIN-RELATED"/>
    <property type="match status" value="1"/>
</dbReference>
<organism evidence="2 3">
    <name type="scientific">Talaromyces stipitatus (strain ATCC 10500 / CBS 375.48 / QM 6759 / NRRL 1006)</name>
    <name type="common">Penicillium stipitatum</name>
    <dbReference type="NCBI Taxonomy" id="441959"/>
    <lineage>
        <taxon>Eukaryota</taxon>
        <taxon>Fungi</taxon>
        <taxon>Dikarya</taxon>
        <taxon>Ascomycota</taxon>
        <taxon>Pezizomycotina</taxon>
        <taxon>Eurotiomycetes</taxon>
        <taxon>Eurotiomycetidae</taxon>
        <taxon>Eurotiales</taxon>
        <taxon>Trichocomaceae</taxon>
        <taxon>Talaromyces</taxon>
        <taxon>Talaromyces sect. Talaromyces</taxon>
    </lineage>
</organism>
<dbReference type="InterPro" id="IPR053137">
    <property type="entry name" value="NLR-like"/>
</dbReference>
<evidence type="ECO:0000313" key="3">
    <source>
        <dbReference type="Proteomes" id="UP000001745"/>
    </source>
</evidence>
<dbReference type="Gene3D" id="3.40.50.1580">
    <property type="entry name" value="Nucleoside phosphorylase domain"/>
    <property type="match status" value="1"/>
</dbReference>
<keyword evidence="1" id="KW-0472">Membrane</keyword>
<keyword evidence="1" id="KW-1133">Transmembrane helix</keyword>
<dbReference type="GO" id="GO:0003824">
    <property type="term" value="F:catalytic activity"/>
    <property type="evidence" value="ECO:0007669"/>
    <property type="project" value="InterPro"/>
</dbReference>
<dbReference type="Proteomes" id="UP000001745">
    <property type="component" value="Unassembled WGS sequence"/>
</dbReference>
<dbReference type="GO" id="GO:0009116">
    <property type="term" value="P:nucleoside metabolic process"/>
    <property type="evidence" value="ECO:0007669"/>
    <property type="project" value="InterPro"/>
</dbReference>
<dbReference type="VEuPathDB" id="FungiDB:TSTA_068170"/>
<reference evidence="3" key="1">
    <citation type="journal article" date="2015" name="Genome Announc.">
        <title>Genome sequence of the AIDS-associated pathogen Penicillium marneffei (ATCC18224) and its near taxonomic relative Talaromyces stipitatus (ATCC10500).</title>
        <authorList>
            <person name="Nierman W.C."/>
            <person name="Fedorova-Abrams N.D."/>
            <person name="Andrianopoulos A."/>
        </authorList>
    </citation>
    <scope>NUCLEOTIDE SEQUENCE [LARGE SCALE GENOMIC DNA]</scope>
    <source>
        <strain evidence="3">ATCC 10500 / CBS 375.48 / QM 6759 / NRRL 1006</strain>
    </source>
</reference>
<accession>B8LYN2</accession>
<dbReference type="GeneID" id="8108589"/>
<evidence type="ECO:0000313" key="2">
    <source>
        <dbReference type="EMBL" id="EED23390.1"/>
    </source>
</evidence>
<feature type="transmembrane region" description="Helical" evidence="1">
    <location>
        <begin position="76"/>
        <end position="98"/>
    </location>
</feature>
<dbReference type="AlphaFoldDB" id="B8LYN2"/>
<proteinExistence type="predicted"/>
<evidence type="ECO:0000256" key="1">
    <source>
        <dbReference type="SAM" id="Phobius"/>
    </source>
</evidence>